<evidence type="ECO:0000259" key="7">
    <source>
        <dbReference type="Pfam" id="PF00294"/>
    </source>
</evidence>
<dbReference type="PIRSF" id="PIRSF000535">
    <property type="entry name" value="1PFK/6PFK/LacC"/>
    <property type="match status" value="1"/>
</dbReference>
<proteinExistence type="inferred from homology"/>
<dbReference type="AlphaFoldDB" id="A0A2R8B2I1"/>
<evidence type="ECO:0000256" key="6">
    <source>
        <dbReference type="PIRNR" id="PIRNR000535"/>
    </source>
</evidence>
<dbReference type="GO" id="GO:0003872">
    <property type="term" value="F:6-phosphofructokinase activity"/>
    <property type="evidence" value="ECO:0007669"/>
    <property type="project" value="TreeGrafter"/>
</dbReference>
<protein>
    <recommendedName>
        <fullName evidence="6">Phosphofructokinase</fullName>
    </recommendedName>
</protein>
<dbReference type="Proteomes" id="UP000244924">
    <property type="component" value="Unassembled WGS sequence"/>
</dbReference>
<dbReference type="Gene3D" id="3.40.1190.20">
    <property type="match status" value="1"/>
</dbReference>
<dbReference type="InterPro" id="IPR011611">
    <property type="entry name" value="PfkB_dom"/>
</dbReference>
<dbReference type="PROSITE" id="PS00583">
    <property type="entry name" value="PFKB_KINASES_1"/>
    <property type="match status" value="1"/>
</dbReference>
<evidence type="ECO:0000256" key="3">
    <source>
        <dbReference type="ARBA" id="ARBA00022741"/>
    </source>
</evidence>
<evidence type="ECO:0000256" key="2">
    <source>
        <dbReference type="ARBA" id="ARBA00022679"/>
    </source>
</evidence>
<name>A0A2R8B2I1_9RHOB</name>
<dbReference type="SUPFAM" id="SSF53613">
    <property type="entry name" value="Ribokinase-like"/>
    <property type="match status" value="1"/>
</dbReference>
<feature type="domain" description="Carbohydrate kinase PfkB" evidence="7">
    <location>
        <begin position="17"/>
        <end position="297"/>
    </location>
</feature>
<dbReference type="OrthoDB" id="9801219at2"/>
<keyword evidence="2 6" id="KW-0808">Transferase</keyword>
<keyword evidence="9" id="KW-1185">Reference proteome</keyword>
<accession>A0A2R8B2I1</accession>
<dbReference type="InterPro" id="IPR017583">
    <property type="entry name" value="Tagatose/fructose_Pkinase"/>
</dbReference>
<dbReference type="EMBL" id="OMOQ01000001">
    <property type="protein sequence ID" value="SPH16787.1"/>
    <property type="molecule type" value="Genomic_DNA"/>
</dbReference>
<keyword evidence="5" id="KW-0067">ATP-binding</keyword>
<gene>
    <name evidence="8" type="primary">pfkB</name>
    <name evidence="8" type="ORF">DEA8626_00299</name>
</gene>
<dbReference type="CDD" id="cd01164">
    <property type="entry name" value="FruK_PfkB_like"/>
    <property type="match status" value="1"/>
</dbReference>
<dbReference type="GO" id="GO:0005829">
    <property type="term" value="C:cytosol"/>
    <property type="evidence" value="ECO:0007669"/>
    <property type="project" value="TreeGrafter"/>
</dbReference>
<evidence type="ECO:0000313" key="9">
    <source>
        <dbReference type="Proteomes" id="UP000244924"/>
    </source>
</evidence>
<evidence type="ECO:0000256" key="4">
    <source>
        <dbReference type="ARBA" id="ARBA00022777"/>
    </source>
</evidence>
<keyword evidence="3" id="KW-0547">Nucleotide-binding</keyword>
<comment type="similarity">
    <text evidence="1 6">Belongs to the carbohydrate kinase PfkB family.</text>
</comment>
<keyword evidence="4 8" id="KW-0418">Kinase</keyword>
<sequence length="314" mass="32396">MTPILTVTLNPALDLATSTERVRPGPKLRCDVPRIDPGGGGINVSRVIARLGGDSLAFVALGGATGKRLAHALAREGVRTRTHAAPGETRESLSVTDRETGGQYRFVLPGSTWSEAEGAAAISAVVDAASTDSLVVMSGSLPPGLSHDAPARLSRALAPNGGRLILDTSGPTLDQAARPEAPVHVLRMDEAEAEVLAGTPLKSRRDSADFAQSLVRQGAARIVIVARGADGSVLATAGKRLFARAAEVPVSSKVGAGDSFVAAFTLALALDRPLDRALQEAMAAASAAVMTEATELCRPGDVKRLVEFCTVTQV</sequence>
<reference evidence="8 9" key="1">
    <citation type="submission" date="2018-03" db="EMBL/GenBank/DDBJ databases">
        <authorList>
            <person name="Keele B.F."/>
        </authorList>
    </citation>
    <scope>NUCLEOTIDE SEQUENCE [LARGE SCALE GENOMIC DNA]</scope>
    <source>
        <strain evidence="8 9">CECT 8626</strain>
    </source>
</reference>
<dbReference type="GO" id="GO:0005524">
    <property type="term" value="F:ATP binding"/>
    <property type="evidence" value="ECO:0007669"/>
    <property type="project" value="UniProtKB-KW"/>
</dbReference>
<dbReference type="Pfam" id="PF00294">
    <property type="entry name" value="PfkB"/>
    <property type="match status" value="1"/>
</dbReference>
<dbReference type="PANTHER" id="PTHR46566">
    <property type="entry name" value="1-PHOSPHOFRUCTOKINASE-RELATED"/>
    <property type="match status" value="1"/>
</dbReference>
<organism evidence="8 9">
    <name type="scientific">Albidovulum aquaemixtae</name>
    <dbReference type="NCBI Taxonomy" id="1542388"/>
    <lineage>
        <taxon>Bacteria</taxon>
        <taxon>Pseudomonadati</taxon>
        <taxon>Pseudomonadota</taxon>
        <taxon>Alphaproteobacteria</taxon>
        <taxon>Rhodobacterales</taxon>
        <taxon>Paracoccaceae</taxon>
        <taxon>Albidovulum</taxon>
    </lineage>
</organism>
<evidence type="ECO:0000313" key="8">
    <source>
        <dbReference type="EMBL" id="SPH16787.1"/>
    </source>
</evidence>
<evidence type="ECO:0000256" key="5">
    <source>
        <dbReference type="ARBA" id="ARBA00022840"/>
    </source>
</evidence>
<dbReference type="InterPro" id="IPR002173">
    <property type="entry name" value="Carboh/pur_kinase_PfkB_CS"/>
</dbReference>
<dbReference type="PANTHER" id="PTHR46566:SF2">
    <property type="entry name" value="ATP-DEPENDENT 6-PHOSPHOFRUCTOKINASE ISOZYME 2"/>
    <property type="match status" value="1"/>
</dbReference>
<dbReference type="NCBIfam" id="TIGR03168">
    <property type="entry name" value="1-PFK"/>
    <property type="match status" value="1"/>
</dbReference>
<evidence type="ECO:0000256" key="1">
    <source>
        <dbReference type="ARBA" id="ARBA00010688"/>
    </source>
</evidence>
<dbReference type="InterPro" id="IPR029056">
    <property type="entry name" value="Ribokinase-like"/>
</dbReference>
<dbReference type="RefSeq" id="WP_108851290.1">
    <property type="nucleotide sequence ID" value="NZ_OMOQ01000001.1"/>
</dbReference>